<protein>
    <recommendedName>
        <fullName evidence="9">U4/U6.U5 small nuclear ribonucleoprotein 27kDa protein domain-containing protein</fullName>
    </recommendedName>
</protein>
<evidence type="ECO:0000256" key="4">
    <source>
        <dbReference type="ARBA" id="ARBA00011825"/>
    </source>
</evidence>
<evidence type="ECO:0000256" key="3">
    <source>
        <dbReference type="ARBA" id="ARBA00008218"/>
    </source>
</evidence>
<comment type="caution">
    <text evidence="10">The sequence shown here is derived from an EMBL/GenBank/DDBJ whole genome shotgun (WGS) entry which is preliminary data.</text>
</comment>
<feature type="region of interest" description="Disordered" evidence="8">
    <location>
        <begin position="1"/>
        <end position="252"/>
    </location>
</feature>
<name>A0ABR3VFT7_HUMIN</name>
<feature type="compositionally biased region" description="Polar residues" evidence="8">
    <location>
        <begin position="126"/>
        <end position="138"/>
    </location>
</feature>
<evidence type="ECO:0000256" key="7">
    <source>
        <dbReference type="ARBA" id="ARBA00023242"/>
    </source>
</evidence>
<evidence type="ECO:0000259" key="9">
    <source>
        <dbReference type="Pfam" id="PF08648"/>
    </source>
</evidence>
<organism evidence="10 11">
    <name type="scientific">Humicola insolens</name>
    <name type="common">Soft-rot fungus</name>
    <dbReference type="NCBI Taxonomy" id="85995"/>
    <lineage>
        <taxon>Eukaryota</taxon>
        <taxon>Fungi</taxon>
        <taxon>Dikarya</taxon>
        <taxon>Ascomycota</taxon>
        <taxon>Pezizomycotina</taxon>
        <taxon>Sordariomycetes</taxon>
        <taxon>Sordariomycetidae</taxon>
        <taxon>Sordariales</taxon>
        <taxon>Chaetomiaceae</taxon>
        <taxon>Mycothermus</taxon>
    </lineage>
</organism>
<feature type="compositionally biased region" description="Basic and acidic residues" evidence="8">
    <location>
        <begin position="1"/>
        <end position="70"/>
    </location>
</feature>
<dbReference type="PANTHER" id="PTHR31077">
    <property type="entry name" value="U4/U6.U5 SMALL NUCLEAR RIBONUCLEOPROTEIN 27 KDA PROTEIN"/>
    <property type="match status" value="1"/>
</dbReference>
<dbReference type="Pfam" id="PF08648">
    <property type="entry name" value="SNRNP27"/>
    <property type="match status" value="1"/>
</dbReference>
<dbReference type="EMBL" id="JAZGSY010000101">
    <property type="protein sequence ID" value="KAL1840728.1"/>
    <property type="molecule type" value="Genomic_DNA"/>
</dbReference>
<sequence>MADRRDGYSRRGDDRSHHDKDRRRDRDRDDRRDDSRRHGRERDRERDRDRDRDSRRYRSRSRDRDRDRGDRRRSRSPGRDRGGYDRRDRDADRDRGRRRRDEEPDKRGDRSVRGDVERSERGTFRPSFTASRATTDTYVATDKPSRDQDSRTPTEPRRRSASPKRPFERDLDEPTHLPTRTKPPSASTGPPVQTAPVSFKVKSTHSRDNSRGGSEAPAHREGSQAQEDHQRSPDRDQFDGGEPMDEDEEEVVVEDDGLDDMAALMGFGGFGSTKGKKVLGNNVGAARKEKQTKYRQYMNRVGGFNRPLSPTR</sequence>
<evidence type="ECO:0000256" key="5">
    <source>
        <dbReference type="ARBA" id="ARBA00022664"/>
    </source>
</evidence>
<feature type="compositionally biased region" description="Basic and acidic residues" evidence="8">
    <location>
        <begin position="77"/>
        <end position="123"/>
    </location>
</feature>
<evidence type="ECO:0000313" key="10">
    <source>
        <dbReference type="EMBL" id="KAL1840728.1"/>
    </source>
</evidence>
<feature type="compositionally biased region" description="Basic and acidic residues" evidence="8">
    <location>
        <begin position="217"/>
        <end position="238"/>
    </location>
</feature>
<feature type="compositionally biased region" description="Polar residues" evidence="8">
    <location>
        <begin position="182"/>
        <end position="191"/>
    </location>
</feature>
<keyword evidence="7" id="KW-0539">Nucleus</keyword>
<dbReference type="Proteomes" id="UP001583172">
    <property type="component" value="Unassembled WGS sequence"/>
</dbReference>
<dbReference type="PANTHER" id="PTHR31077:SF1">
    <property type="entry name" value="U4_U6.U5 SMALL NUCLEAR RIBONUCLEOPROTEIN 27 KDA PROTEIN"/>
    <property type="match status" value="1"/>
</dbReference>
<keyword evidence="11" id="KW-1185">Reference proteome</keyword>
<feature type="domain" description="U4/U6.U5 small nuclear ribonucleoprotein 27kDa protein" evidence="9">
    <location>
        <begin position="259"/>
        <end position="311"/>
    </location>
</feature>
<evidence type="ECO:0000256" key="8">
    <source>
        <dbReference type="SAM" id="MobiDB-lite"/>
    </source>
</evidence>
<accession>A0ABR3VFT7</accession>
<reference evidence="10 11" key="1">
    <citation type="journal article" date="2024" name="Commun. Biol.">
        <title>Comparative genomic analysis of thermophilic fungi reveals convergent evolutionary adaptations and gene losses.</title>
        <authorList>
            <person name="Steindorff A.S."/>
            <person name="Aguilar-Pontes M.V."/>
            <person name="Robinson A.J."/>
            <person name="Andreopoulos B."/>
            <person name="LaButti K."/>
            <person name="Kuo A."/>
            <person name="Mondo S."/>
            <person name="Riley R."/>
            <person name="Otillar R."/>
            <person name="Haridas S."/>
            <person name="Lipzen A."/>
            <person name="Grimwood J."/>
            <person name="Schmutz J."/>
            <person name="Clum A."/>
            <person name="Reid I.D."/>
            <person name="Moisan M.C."/>
            <person name="Butler G."/>
            <person name="Nguyen T.T.M."/>
            <person name="Dewar K."/>
            <person name="Conant G."/>
            <person name="Drula E."/>
            <person name="Henrissat B."/>
            <person name="Hansel C."/>
            <person name="Singer S."/>
            <person name="Hutchinson M.I."/>
            <person name="de Vries R.P."/>
            <person name="Natvig D.O."/>
            <person name="Powell A.J."/>
            <person name="Tsang A."/>
            <person name="Grigoriev I.V."/>
        </authorList>
    </citation>
    <scope>NUCLEOTIDE SEQUENCE [LARGE SCALE GENOMIC DNA]</scope>
    <source>
        <strain evidence="10 11">CBS 620.91</strain>
    </source>
</reference>
<proteinExistence type="inferred from homology"/>
<evidence type="ECO:0000256" key="6">
    <source>
        <dbReference type="ARBA" id="ARBA00023187"/>
    </source>
</evidence>
<feature type="compositionally biased region" description="Basic and acidic residues" evidence="8">
    <location>
        <begin position="165"/>
        <end position="175"/>
    </location>
</feature>
<keyword evidence="5" id="KW-0507">mRNA processing</keyword>
<gene>
    <name evidence="10" type="ORF">VTJ49DRAFT_168</name>
</gene>
<comment type="subcellular location">
    <subcellularLocation>
        <location evidence="2">Nucleus</location>
    </subcellularLocation>
</comment>
<feature type="compositionally biased region" description="Acidic residues" evidence="8">
    <location>
        <begin position="242"/>
        <end position="252"/>
    </location>
</feature>
<evidence type="ECO:0000313" key="11">
    <source>
        <dbReference type="Proteomes" id="UP001583172"/>
    </source>
</evidence>
<feature type="compositionally biased region" description="Basic and acidic residues" evidence="8">
    <location>
        <begin position="143"/>
        <end position="158"/>
    </location>
</feature>
<dbReference type="InterPro" id="IPR013957">
    <property type="entry name" value="SNRNP27"/>
</dbReference>
<comment type="subunit">
    <text evidence="4">Part of a tri-snRNP complex.</text>
</comment>
<comment type="similarity">
    <text evidence="3">Belongs to the SNUT3 family.</text>
</comment>
<evidence type="ECO:0000256" key="2">
    <source>
        <dbReference type="ARBA" id="ARBA00004123"/>
    </source>
</evidence>
<keyword evidence="6" id="KW-0508">mRNA splicing</keyword>
<evidence type="ECO:0000256" key="1">
    <source>
        <dbReference type="ARBA" id="ARBA00003632"/>
    </source>
</evidence>
<comment type="function">
    <text evidence="1">May play a role in mRNA splicing.</text>
</comment>